<gene>
    <name evidence="1" type="ORF">Pint_00081</name>
</gene>
<organism evidence="1 2">
    <name type="scientific">Pistacia integerrima</name>
    <dbReference type="NCBI Taxonomy" id="434235"/>
    <lineage>
        <taxon>Eukaryota</taxon>
        <taxon>Viridiplantae</taxon>
        <taxon>Streptophyta</taxon>
        <taxon>Embryophyta</taxon>
        <taxon>Tracheophyta</taxon>
        <taxon>Spermatophyta</taxon>
        <taxon>Magnoliopsida</taxon>
        <taxon>eudicotyledons</taxon>
        <taxon>Gunneridae</taxon>
        <taxon>Pentapetalae</taxon>
        <taxon>rosids</taxon>
        <taxon>malvids</taxon>
        <taxon>Sapindales</taxon>
        <taxon>Anacardiaceae</taxon>
        <taxon>Pistacia</taxon>
    </lineage>
</organism>
<accession>A0ACC0ZPC9</accession>
<dbReference type="Proteomes" id="UP001163603">
    <property type="component" value="Chromosome 1"/>
</dbReference>
<reference evidence="2" key="1">
    <citation type="journal article" date="2023" name="G3 (Bethesda)">
        <title>Genome assembly and association tests identify interacting loci associated with vigor, precocity, and sex in interspecific pistachio rootstocks.</title>
        <authorList>
            <person name="Palmer W."/>
            <person name="Jacygrad E."/>
            <person name="Sagayaradj S."/>
            <person name="Cavanaugh K."/>
            <person name="Han R."/>
            <person name="Bertier L."/>
            <person name="Beede B."/>
            <person name="Kafkas S."/>
            <person name="Golino D."/>
            <person name="Preece J."/>
            <person name="Michelmore R."/>
        </authorList>
    </citation>
    <scope>NUCLEOTIDE SEQUENCE [LARGE SCALE GENOMIC DNA]</scope>
</reference>
<proteinExistence type="predicted"/>
<name>A0ACC0ZPC9_9ROSI</name>
<protein>
    <submittedName>
        <fullName evidence="1">Uncharacterized protein</fullName>
    </submittedName>
</protein>
<keyword evidence="2" id="KW-1185">Reference proteome</keyword>
<sequence>MLMDILETPNPNPKIPKTTNVCEVGDRFSNLPEPIIHKIFSSLETIDIIRLSAVSRRWRYLWLSMPYLNLDIDTVWSDAEAKWSINTIIDKFKDFVNWVLMSQDVSINLKTFRLWCYHRGGDHTLYRWINIVARRNVEELDLNMYSLAPFELPHCLVTCESLLVLKLNFDFHCAVKLPTFVGFSRLNALEFVRIDFSDSNLFRNFISSCPLLENLSMEACIFRDFGILDISRASLKSLTINNGAERNCDGLENCELKVACPNLATFIFIGPSAADYLLEGLNPLKNVYIYLDSKFEAIDTMEYYESNYKILKLLEGVCKTEVLRLSYGDLEFTDELAMPAKWFPFSFYNLKALTMMVGAIEKHIFSLLCNAPNLETLKMYLGECDYDEWEMPDEAFSCLKFTLKTVELFEVAGCQNELELVRYLLKYGGVLQKMNIHWVKSLENAEEIISKITLFPRSSSAIELTYAELLSDVYFYQL</sequence>
<evidence type="ECO:0000313" key="1">
    <source>
        <dbReference type="EMBL" id="KAJ0054661.1"/>
    </source>
</evidence>
<comment type="caution">
    <text evidence="1">The sequence shown here is derived from an EMBL/GenBank/DDBJ whole genome shotgun (WGS) entry which is preliminary data.</text>
</comment>
<evidence type="ECO:0000313" key="2">
    <source>
        <dbReference type="Proteomes" id="UP001163603"/>
    </source>
</evidence>
<dbReference type="EMBL" id="CM047736">
    <property type="protein sequence ID" value="KAJ0054661.1"/>
    <property type="molecule type" value="Genomic_DNA"/>
</dbReference>